<comment type="subcellular location">
    <subcellularLocation>
        <location evidence="1">Membrane</location>
        <topology evidence="1">Multi-pass membrane protein</topology>
    </subcellularLocation>
</comment>
<evidence type="ECO:0000313" key="11">
    <source>
        <dbReference type="Proteomes" id="UP001377567"/>
    </source>
</evidence>
<feature type="transmembrane region" description="Helical" evidence="8">
    <location>
        <begin position="690"/>
        <end position="708"/>
    </location>
</feature>
<keyword evidence="11" id="KW-1185">Reference proteome</keyword>
<keyword evidence="6 8" id="KW-0472">Membrane</keyword>
<protein>
    <recommendedName>
        <fullName evidence="9">Sodium/calcium exchanger membrane region domain-containing protein</fullName>
    </recommendedName>
</protein>
<evidence type="ECO:0000256" key="3">
    <source>
        <dbReference type="ARBA" id="ARBA00022448"/>
    </source>
</evidence>
<feature type="compositionally biased region" description="Low complexity" evidence="7">
    <location>
        <begin position="337"/>
        <end position="349"/>
    </location>
</feature>
<proteinExistence type="inferred from homology"/>
<evidence type="ECO:0000259" key="9">
    <source>
        <dbReference type="Pfam" id="PF01699"/>
    </source>
</evidence>
<dbReference type="GO" id="GO:0016020">
    <property type="term" value="C:membrane"/>
    <property type="evidence" value="ECO:0007669"/>
    <property type="project" value="UniProtKB-SubCell"/>
</dbReference>
<organism evidence="10 11">
    <name type="scientific">Maudiozyma humilis</name>
    <name type="common">Sour dough yeast</name>
    <name type="synonym">Kazachstania humilis</name>
    <dbReference type="NCBI Taxonomy" id="51915"/>
    <lineage>
        <taxon>Eukaryota</taxon>
        <taxon>Fungi</taxon>
        <taxon>Dikarya</taxon>
        <taxon>Ascomycota</taxon>
        <taxon>Saccharomycotina</taxon>
        <taxon>Saccharomycetes</taxon>
        <taxon>Saccharomycetales</taxon>
        <taxon>Saccharomycetaceae</taxon>
        <taxon>Maudiozyma</taxon>
    </lineage>
</organism>
<keyword evidence="3" id="KW-0813">Transport</keyword>
<gene>
    <name evidence="10" type="ORF">DAKH74_042640</name>
</gene>
<dbReference type="Gene3D" id="1.20.1420.30">
    <property type="entry name" value="NCX, central ion-binding region"/>
    <property type="match status" value="2"/>
</dbReference>
<feature type="transmembrane region" description="Helical" evidence="8">
    <location>
        <begin position="7"/>
        <end position="27"/>
    </location>
</feature>
<sequence length="712" mass="79772">MQRTIRSFLTGVFYLFNLVCIVLYFALPDLLLHQVYTVPITLATCFMTLGLLTSDFLTPSLSVISKEILHISDRISGMTLLALGNGIPEITSAYQSMSAGVPSLAIGELIGGVFFLTTVVMGLMGLVQTIHIVDEDSEIVYVNVLSYAKKHYLEDISAMSAMIIIISVVLWDGRLDALECIFIMMCYIAHVSFTIYELKHETRQQIEYDIDTELTTDICEIVSNNETSLDSIQSQTYDDESQLMRRNLSRFNEGEEMRRDKIKYQIRGYLASNYQGGFRMTLRDCLDIWENEDVFVQDQDKEKQGDDTSEEADEESSSLINNDTVVSLQPNHSVTYGTNTSTTLGSNLLQVPGRKSQTGSRPELRRSRSLDFAPIINASVPVEEDAIRSDNSVPYVIDEQGEDGEDNTISRQVSSENSHASCCSKNRNHSCCFTRGYRLFRYMTTRSPIVMCHFEFFMLLVTTPISAVIHTILPTPNDTHTFVTEPVATDEKIRVLISPVVMYLLISKHLPDLPAIFIYALTIGTYFVWSQRHPLQSRIMTRNLVSIMGFLTSVCAISAIVDQIVSILQLWTTQFHISESILGITVFAWGNSVGDMVSNITFVKTGIVDIALGACFGSPLLYFLFGVGFDGLLLMVLNYFNIGRRELPAGWAIELSLDSHLQLSTLGVLVAMAIFIVGVPLNGWKIDRRISMLLLLDYAVVTMINIYIELNA</sequence>
<evidence type="ECO:0000313" key="10">
    <source>
        <dbReference type="EMBL" id="GMM57648.1"/>
    </source>
</evidence>
<keyword evidence="4 8" id="KW-0812">Transmembrane</keyword>
<feature type="transmembrane region" description="Helical" evidence="8">
    <location>
        <begin position="109"/>
        <end position="131"/>
    </location>
</feature>
<feature type="transmembrane region" description="Helical" evidence="8">
    <location>
        <begin position="661"/>
        <end position="684"/>
    </location>
</feature>
<dbReference type="AlphaFoldDB" id="A0AAV5S1P5"/>
<evidence type="ECO:0000256" key="8">
    <source>
        <dbReference type="SAM" id="Phobius"/>
    </source>
</evidence>
<feature type="transmembrane region" description="Helical" evidence="8">
    <location>
        <begin position="448"/>
        <end position="473"/>
    </location>
</feature>
<comment type="caution">
    <text evidence="10">The sequence shown here is derived from an EMBL/GenBank/DDBJ whole genome shotgun (WGS) entry which is preliminary data.</text>
</comment>
<dbReference type="GO" id="GO:0008324">
    <property type="term" value="F:monoatomic cation transmembrane transporter activity"/>
    <property type="evidence" value="ECO:0007669"/>
    <property type="project" value="TreeGrafter"/>
</dbReference>
<evidence type="ECO:0000256" key="7">
    <source>
        <dbReference type="SAM" id="MobiDB-lite"/>
    </source>
</evidence>
<comment type="similarity">
    <text evidence="2">Belongs to the Ca(2+):cation antiporter (CaCA) (TC 2.A.19) family.</text>
</comment>
<dbReference type="PANTHER" id="PTHR12266:SF0">
    <property type="entry name" value="MITOCHONDRIAL SODIUM_CALCIUM EXCHANGER PROTEIN"/>
    <property type="match status" value="1"/>
</dbReference>
<feature type="transmembrane region" description="Helical" evidence="8">
    <location>
        <begin position="541"/>
        <end position="561"/>
    </location>
</feature>
<evidence type="ECO:0000256" key="4">
    <source>
        <dbReference type="ARBA" id="ARBA00022692"/>
    </source>
</evidence>
<feature type="domain" description="Sodium/calcium exchanger membrane region" evidence="9">
    <location>
        <begin position="42"/>
        <end position="195"/>
    </location>
</feature>
<evidence type="ECO:0000256" key="5">
    <source>
        <dbReference type="ARBA" id="ARBA00022989"/>
    </source>
</evidence>
<feature type="transmembrane region" description="Helical" evidence="8">
    <location>
        <begin position="33"/>
        <end position="57"/>
    </location>
</feature>
<dbReference type="EMBL" id="BTGD01000013">
    <property type="protein sequence ID" value="GMM57648.1"/>
    <property type="molecule type" value="Genomic_DNA"/>
</dbReference>
<evidence type="ECO:0000256" key="1">
    <source>
        <dbReference type="ARBA" id="ARBA00004141"/>
    </source>
</evidence>
<feature type="compositionally biased region" description="Acidic residues" evidence="7">
    <location>
        <begin position="307"/>
        <end position="316"/>
    </location>
</feature>
<reference evidence="10 11" key="1">
    <citation type="journal article" date="2023" name="Elife">
        <title>Identification of key yeast species and microbe-microbe interactions impacting larval growth of Drosophila in the wild.</title>
        <authorList>
            <person name="Mure A."/>
            <person name="Sugiura Y."/>
            <person name="Maeda R."/>
            <person name="Honda K."/>
            <person name="Sakurai N."/>
            <person name="Takahashi Y."/>
            <person name="Watada M."/>
            <person name="Katoh T."/>
            <person name="Gotoh A."/>
            <person name="Gotoh Y."/>
            <person name="Taniguchi I."/>
            <person name="Nakamura K."/>
            <person name="Hayashi T."/>
            <person name="Katayama T."/>
            <person name="Uemura T."/>
            <person name="Hattori Y."/>
        </authorList>
    </citation>
    <scope>NUCLEOTIDE SEQUENCE [LARGE SCALE GENOMIC DNA]</scope>
    <source>
        <strain evidence="10 11">KH-74</strain>
    </source>
</reference>
<feature type="region of interest" description="Disordered" evidence="7">
    <location>
        <begin position="297"/>
        <end position="365"/>
    </location>
</feature>
<feature type="transmembrane region" description="Helical" evidence="8">
    <location>
        <begin position="513"/>
        <end position="529"/>
    </location>
</feature>
<feature type="transmembrane region" description="Helical" evidence="8">
    <location>
        <begin position="152"/>
        <end position="171"/>
    </location>
</feature>
<dbReference type="PANTHER" id="PTHR12266">
    <property type="entry name" value="NA+/CA2+ K+ INDEPENDENT EXCHANGER"/>
    <property type="match status" value="1"/>
</dbReference>
<evidence type="ECO:0000256" key="2">
    <source>
        <dbReference type="ARBA" id="ARBA00008170"/>
    </source>
</evidence>
<dbReference type="InterPro" id="IPR044880">
    <property type="entry name" value="NCX_ion-bd_dom_sf"/>
</dbReference>
<feature type="domain" description="Sodium/calcium exchanger membrane region" evidence="9">
    <location>
        <begin position="546"/>
        <end position="706"/>
    </location>
</feature>
<dbReference type="GO" id="GO:0006874">
    <property type="term" value="P:intracellular calcium ion homeostasis"/>
    <property type="evidence" value="ECO:0007669"/>
    <property type="project" value="TreeGrafter"/>
</dbReference>
<dbReference type="InterPro" id="IPR051359">
    <property type="entry name" value="CaCA_antiporter"/>
</dbReference>
<dbReference type="InterPro" id="IPR004837">
    <property type="entry name" value="NaCa_Exmemb"/>
</dbReference>
<evidence type="ECO:0000256" key="6">
    <source>
        <dbReference type="ARBA" id="ARBA00023136"/>
    </source>
</evidence>
<accession>A0AAV5S1P5</accession>
<dbReference type="Pfam" id="PF01699">
    <property type="entry name" value="Na_Ca_ex"/>
    <property type="match status" value="2"/>
</dbReference>
<dbReference type="Proteomes" id="UP001377567">
    <property type="component" value="Unassembled WGS sequence"/>
</dbReference>
<name>A0AAV5S1P5_MAUHU</name>
<keyword evidence="5 8" id="KW-1133">Transmembrane helix</keyword>
<feature type="compositionally biased region" description="Polar residues" evidence="7">
    <location>
        <begin position="319"/>
        <end position="336"/>
    </location>
</feature>